<dbReference type="Proteomes" id="UP001159428">
    <property type="component" value="Unassembled WGS sequence"/>
</dbReference>
<reference evidence="2 3" key="1">
    <citation type="submission" date="2022-05" db="EMBL/GenBank/DDBJ databases">
        <authorList>
            <consortium name="Genoscope - CEA"/>
            <person name="William W."/>
        </authorList>
    </citation>
    <scope>NUCLEOTIDE SEQUENCE [LARGE SCALE GENOMIC DNA]</scope>
</reference>
<gene>
    <name evidence="2" type="ORF">PMEA_00019813</name>
</gene>
<keyword evidence="1" id="KW-0812">Transmembrane</keyword>
<sequence length="135" mass="15233">MIPADHEKQLNLHGYQIQLPGAISIDYSRTGVKSKQPLTGYKWNVTVENLPVCIRRRLEKMESKAKIKSHVLMFGLSVNLLLTLCSLGFTCYSLNRLDSRLTAVEQNQLLQNPPHQPANQVITKPTHAQLRRSGS</sequence>
<evidence type="ECO:0000313" key="2">
    <source>
        <dbReference type="EMBL" id="CAH3141578.1"/>
    </source>
</evidence>
<proteinExistence type="predicted"/>
<evidence type="ECO:0000256" key="1">
    <source>
        <dbReference type="SAM" id="Phobius"/>
    </source>
</evidence>
<dbReference type="AlphaFoldDB" id="A0AAU9XA27"/>
<keyword evidence="1" id="KW-0472">Membrane</keyword>
<comment type="caution">
    <text evidence="2">The sequence shown here is derived from an EMBL/GenBank/DDBJ whole genome shotgun (WGS) entry which is preliminary data.</text>
</comment>
<feature type="transmembrane region" description="Helical" evidence="1">
    <location>
        <begin position="71"/>
        <end position="89"/>
    </location>
</feature>
<accession>A0AAU9XA27</accession>
<keyword evidence="3" id="KW-1185">Reference proteome</keyword>
<dbReference type="EMBL" id="CALNXJ010000035">
    <property type="protein sequence ID" value="CAH3141578.1"/>
    <property type="molecule type" value="Genomic_DNA"/>
</dbReference>
<protein>
    <submittedName>
        <fullName evidence="2">Uncharacterized protein</fullName>
    </submittedName>
</protein>
<organism evidence="2 3">
    <name type="scientific">Pocillopora meandrina</name>
    <dbReference type="NCBI Taxonomy" id="46732"/>
    <lineage>
        <taxon>Eukaryota</taxon>
        <taxon>Metazoa</taxon>
        <taxon>Cnidaria</taxon>
        <taxon>Anthozoa</taxon>
        <taxon>Hexacorallia</taxon>
        <taxon>Scleractinia</taxon>
        <taxon>Astrocoeniina</taxon>
        <taxon>Pocilloporidae</taxon>
        <taxon>Pocillopora</taxon>
    </lineage>
</organism>
<name>A0AAU9XA27_9CNID</name>
<evidence type="ECO:0000313" key="3">
    <source>
        <dbReference type="Proteomes" id="UP001159428"/>
    </source>
</evidence>
<keyword evidence="1" id="KW-1133">Transmembrane helix</keyword>